<accession>A0A1L6JB16</accession>
<name>A0A1L6JB16_9SPHN</name>
<dbReference type="EMBL" id="CP018820">
    <property type="protein sequence ID" value="APR53124.1"/>
    <property type="molecule type" value="Genomic_DNA"/>
</dbReference>
<sequence>MHQISESAVTVVVGDTRAVLKATDQTLLAHAHMFASVIEGVTASDLPVGISQKLFARLVAHAGKIVEGREDLRQLMACLTSIKNESNQRELATGCPNGLPEVERATPSFFTGASLAGERQPA</sequence>
<gene>
    <name evidence="1" type="ORF">BRX40_12415</name>
    <name evidence="2" type="ORF">CA257_07195</name>
</gene>
<reference evidence="3" key="2">
    <citation type="submission" date="2016-12" db="EMBL/GenBank/DDBJ databases">
        <title>Whole genome sequencing of Sphingomonas sp. ABOJV.</title>
        <authorList>
            <person name="Conlan S."/>
            <person name="Thomas P.J."/>
            <person name="Mullikin J."/>
            <person name="Palmore T.N."/>
            <person name="Frank K.M."/>
            <person name="Segre J.A."/>
        </authorList>
    </citation>
    <scope>NUCLEOTIDE SEQUENCE [LARGE SCALE GENOMIC DNA]</scope>
    <source>
        <strain evidence="3">ABOJV</strain>
    </source>
</reference>
<dbReference type="EMBL" id="QQWO01000005">
    <property type="protein sequence ID" value="RSV04701.1"/>
    <property type="molecule type" value="Genomic_DNA"/>
</dbReference>
<proteinExistence type="predicted"/>
<reference evidence="2 4" key="3">
    <citation type="submission" date="2018-07" db="EMBL/GenBank/DDBJ databases">
        <title>Genomic and Epidemiologic Investigation of an Indolent Hospital Outbreak.</title>
        <authorList>
            <person name="Johnson R.C."/>
            <person name="Deming C."/>
            <person name="Conlan S."/>
            <person name="Zellmer C.J."/>
            <person name="Michelin A.V."/>
            <person name="Lee-Lin S."/>
            <person name="Thomas P.J."/>
            <person name="Park M."/>
            <person name="Weingarten R.A."/>
            <person name="Less J."/>
            <person name="Dekker J.P."/>
            <person name="Frank K.M."/>
            <person name="Musser K.A."/>
            <person name="Mcquiston J.R."/>
            <person name="Henderson D.K."/>
            <person name="Lau A.F."/>
            <person name="Palmore T.N."/>
            <person name="Segre J.A."/>
        </authorList>
    </citation>
    <scope>NUCLEOTIDE SEQUENCE [LARGE SCALE GENOMIC DNA]</scope>
    <source>
        <strain evidence="2 4">SK-NIH.Env10_0317</strain>
    </source>
</reference>
<evidence type="ECO:0000313" key="2">
    <source>
        <dbReference type="EMBL" id="RSV04701.1"/>
    </source>
</evidence>
<organism evidence="1 3">
    <name type="scientific">Sphingomonas koreensis</name>
    <dbReference type="NCBI Taxonomy" id="93064"/>
    <lineage>
        <taxon>Bacteria</taxon>
        <taxon>Pseudomonadati</taxon>
        <taxon>Pseudomonadota</taxon>
        <taxon>Alphaproteobacteria</taxon>
        <taxon>Sphingomonadales</taxon>
        <taxon>Sphingomonadaceae</taxon>
        <taxon>Sphingomonas</taxon>
    </lineage>
</organism>
<dbReference type="GeneID" id="44133370"/>
<evidence type="ECO:0000313" key="1">
    <source>
        <dbReference type="EMBL" id="APR53124.1"/>
    </source>
</evidence>
<dbReference type="OrthoDB" id="7471926at2"/>
<dbReference type="STRING" id="93064.BRX40_12415"/>
<dbReference type="KEGG" id="skr:BRX40_12415"/>
<evidence type="ECO:0000313" key="4">
    <source>
        <dbReference type="Proteomes" id="UP000286681"/>
    </source>
</evidence>
<dbReference type="Proteomes" id="UP000286681">
    <property type="component" value="Unassembled WGS sequence"/>
</dbReference>
<dbReference type="Proteomes" id="UP000185161">
    <property type="component" value="Chromosome"/>
</dbReference>
<dbReference type="AlphaFoldDB" id="A0A1L6JB16"/>
<dbReference type="RefSeq" id="WP_075151796.1">
    <property type="nucleotide sequence ID" value="NZ_CP018820.1"/>
</dbReference>
<evidence type="ECO:0000313" key="3">
    <source>
        <dbReference type="Proteomes" id="UP000185161"/>
    </source>
</evidence>
<protein>
    <submittedName>
        <fullName evidence="1">Uncharacterized protein</fullName>
    </submittedName>
</protein>
<reference evidence="1" key="1">
    <citation type="submission" date="2016-12" db="EMBL/GenBank/DDBJ databases">
        <title>Whole genome sequencing of Sphingomonas koreensis.</title>
        <authorList>
            <person name="Conlan S."/>
            <person name="Thomas P.J."/>
            <person name="Mullikin J."/>
            <person name="Palmore T.N."/>
            <person name="Frank K.M."/>
            <person name="Segre J.A."/>
        </authorList>
    </citation>
    <scope>NUCLEOTIDE SEQUENCE</scope>
    <source>
        <strain evidence="1">ABOJV</strain>
    </source>
</reference>
<keyword evidence="3" id="KW-1185">Reference proteome</keyword>